<name>A0AAD7IDH3_9AGAR</name>
<keyword evidence="3" id="KW-1185">Reference proteome</keyword>
<feature type="region of interest" description="Disordered" evidence="1">
    <location>
        <begin position="1"/>
        <end position="30"/>
    </location>
</feature>
<evidence type="ECO:0000313" key="2">
    <source>
        <dbReference type="EMBL" id="KAJ7740307.1"/>
    </source>
</evidence>
<comment type="caution">
    <text evidence="2">The sequence shown here is derived from an EMBL/GenBank/DDBJ whole genome shotgun (WGS) entry which is preliminary data.</text>
</comment>
<protein>
    <submittedName>
        <fullName evidence="2">Uncharacterized protein</fullName>
    </submittedName>
</protein>
<evidence type="ECO:0000313" key="3">
    <source>
        <dbReference type="Proteomes" id="UP001215598"/>
    </source>
</evidence>
<dbReference type="AlphaFoldDB" id="A0AAD7IDH3"/>
<organism evidence="2 3">
    <name type="scientific">Mycena metata</name>
    <dbReference type="NCBI Taxonomy" id="1033252"/>
    <lineage>
        <taxon>Eukaryota</taxon>
        <taxon>Fungi</taxon>
        <taxon>Dikarya</taxon>
        <taxon>Basidiomycota</taxon>
        <taxon>Agaricomycotina</taxon>
        <taxon>Agaricomycetes</taxon>
        <taxon>Agaricomycetidae</taxon>
        <taxon>Agaricales</taxon>
        <taxon>Marasmiineae</taxon>
        <taxon>Mycenaceae</taxon>
        <taxon>Mycena</taxon>
    </lineage>
</organism>
<dbReference type="Proteomes" id="UP001215598">
    <property type="component" value="Unassembled WGS sequence"/>
</dbReference>
<reference evidence="2" key="1">
    <citation type="submission" date="2023-03" db="EMBL/GenBank/DDBJ databases">
        <title>Massive genome expansion in bonnet fungi (Mycena s.s.) driven by repeated elements and novel gene families across ecological guilds.</title>
        <authorList>
            <consortium name="Lawrence Berkeley National Laboratory"/>
            <person name="Harder C.B."/>
            <person name="Miyauchi S."/>
            <person name="Viragh M."/>
            <person name="Kuo A."/>
            <person name="Thoen E."/>
            <person name="Andreopoulos B."/>
            <person name="Lu D."/>
            <person name="Skrede I."/>
            <person name="Drula E."/>
            <person name="Henrissat B."/>
            <person name="Morin E."/>
            <person name="Kohler A."/>
            <person name="Barry K."/>
            <person name="LaButti K."/>
            <person name="Morin E."/>
            <person name="Salamov A."/>
            <person name="Lipzen A."/>
            <person name="Mereny Z."/>
            <person name="Hegedus B."/>
            <person name="Baldrian P."/>
            <person name="Stursova M."/>
            <person name="Weitz H."/>
            <person name="Taylor A."/>
            <person name="Grigoriev I.V."/>
            <person name="Nagy L.G."/>
            <person name="Martin F."/>
            <person name="Kauserud H."/>
        </authorList>
    </citation>
    <scope>NUCLEOTIDE SEQUENCE</scope>
    <source>
        <strain evidence="2">CBHHK182m</strain>
    </source>
</reference>
<gene>
    <name evidence="2" type="ORF">B0H16DRAFT_1464882</name>
</gene>
<accession>A0AAD7IDH3</accession>
<proteinExistence type="predicted"/>
<dbReference type="EMBL" id="JARKIB010000103">
    <property type="protein sequence ID" value="KAJ7740307.1"/>
    <property type="molecule type" value="Genomic_DNA"/>
</dbReference>
<evidence type="ECO:0000256" key="1">
    <source>
        <dbReference type="SAM" id="MobiDB-lite"/>
    </source>
</evidence>
<sequence>MVEYRGGTRPSNTGSVHRERTSGCGSNAGRKEWISAGSAVQDRPTPAGDTAAKEKDILVCTSQVSKASHRITTQLAHLGWWDLGPFTRWFSYSFWCCTGVLASGSEGGATTDWISLIGCTNPGQQSLHRVGTQLTRLAWRDLVVKVARDRSTSAGFAEGNRGLTHWKDGFCNAAPVVLYLPVGFYQLGACSFGGSGLSVIGLLEPESANTRWGLLWISSHCRIGMGKPREAPFYAQTT</sequence>